<protein>
    <submittedName>
        <fullName evidence="3">Uncharacterized protein</fullName>
    </submittedName>
</protein>
<feature type="region of interest" description="Disordered" evidence="2">
    <location>
        <begin position="696"/>
        <end position="726"/>
    </location>
</feature>
<feature type="region of interest" description="Disordered" evidence="2">
    <location>
        <begin position="263"/>
        <end position="285"/>
    </location>
</feature>
<dbReference type="Proteomes" id="UP000256964">
    <property type="component" value="Unassembled WGS sequence"/>
</dbReference>
<dbReference type="EMBL" id="KZ857573">
    <property type="protein sequence ID" value="RDX40233.1"/>
    <property type="molecule type" value="Genomic_DNA"/>
</dbReference>
<feature type="region of interest" description="Disordered" evidence="2">
    <location>
        <begin position="156"/>
        <end position="251"/>
    </location>
</feature>
<keyword evidence="1" id="KW-0175">Coiled coil</keyword>
<organism evidence="3 4">
    <name type="scientific">Lentinus brumalis</name>
    <dbReference type="NCBI Taxonomy" id="2498619"/>
    <lineage>
        <taxon>Eukaryota</taxon>
        <taxon>Fungi</taxon>
        <taxon>Dikarya</taxon>
        <taxon>Basidiomycota</taxon>
        <taxon>Agaricomycotina</taxon>
        <taxon>Agaricomycetes</taxon>
        <taxon>Polyporales</taxon>
        <taxon>Polyporaceae</taxon>
        <taxon>Lentinus</taxon>
    </lineage>
</organism>
<dbReference type="AlphaFoldDB" id="A0A371CIX5"/>
<feature type="region of interest" description="Disordered" evidence="2">
    <location>
        <begin position="1"/>
        <end position="91"/>
    </location>
</feature>
<name>A0A371CIX5_9APHY</name>
<feature type="coiled-coil region" evidence="1">
    <location>
        <begin position="117"/>
        <end position="151"/>
    </location>
</feature>
<gene>
    <name evidence="3" type="ORF">OH76DRAFT_1490466</name>
</gene>
<proteinExistence type="predicted"/>
<evidence type="ECO:0000313" key="3">
    <source>
        <dbReference type="EMBL" id="RDX40233.1"/>
    </source>
</evidence>
<feature type="compositionally biased region" description="Pro residues" evidence="2">
    <location>
        <begin position="82"/>
        <end position="91"/>
    </location>
</feature>
<keyword evidence="4" id="KW-1185">Reference proteome</keyword>
<sequence length="726" mass="79247">MSHSANSYPGVPPTHPEGSNNPGTGGNTWGAAPQQPPTWGTQWGPAPSNPGDGPRGGGGYMAGPPPTYAPAQNPITQTQTPPYVPAAPIAPPTPSDEAWRVALQTMRELTEALRARTVDLANRNAQLEKTNAQLEAEAQQFRNREASLAARELEVARREGDLHGRSQAPPRFPSRGGRPFAHPRGGASFRPNTSWSGPQSQPSSSSATTASGPPSSSASTATTDATADTGRAPSIVPQKREREPEDEDHDDDVVISVGNNAAGLAQAREPQPAREASAGLGDTLKLNDPLKSSEYVFAGRPDPSVEGHPRSRWYTWFRTVSQGDLIDATVTDKPYDEETGPVSYDIPDWVTDDIGEEAEEKEKRRVARVRGKGSRPPAPIPRHDGDCGPWESLEIITVHQAHNLRHLAVREQDPDAARFYRRLVVLTQDPSRYRPEGMRYLMKAWQHDVKKLPPAAPLPLPLAITPDAMTDETPTPLTVPALRIIPVDADPTQSWLLRSRVGRNRTLHSLVRVDAAVEYFTNINASEWPVGMRTKANILPGATTVRSLPNAADVVAESFIAAILPVIPDGEEERFGESAFFRGLIELLSIEGALAWIVSVGEYHRLLLEEPAPYPYDCRELRYDHIAAWVTSHAHSSFGDLHPVLYTYARNTRARLEGLPIGVTTFRTIPRNLGDIQHESYANRIPRDDRVLDLPEKSYAVEHDVEMEEQQGSSGGDGHSATAPDA</sequence>
<accession>A0A371CIX5</accession>
<reference evidence="3 4" key="1">
    <citation type="journal article" date="2018" name="Biotechnol. Biofuels">
        <title>Integrative visual omics of the white-rot fungus Polyporus brumalis exposes the biotechnological potential of its oxidative enzymes for delignifying raw plant biomass.</title>
        <authorList>
            <person name="Miyauchi S."/>
            <person name="Rancon A."/>
            <person name="Drula E."/>
            <person name="Hage H."/>
            <person name="Chaduli D."/>
            <person name="Favel A."/>
            <person name="Grisel S."/>
            <person name="Henrissat B."/>
            <person name="Herpoel-Gimbert I."/>
            <person name="Ruiz-Duenas F.J."/>
            <person name="Chevret D."/>
            <person name="Hainaut M."/>
            <person name="Lin J."/>
            <person name="Wang M."/>
            <person name="Pangilinan J."/>
            <person name="Lipzen A."/>
            <person name="Lesage-Meessen L."/>
            <person name="Navarro D."/>
            <person name="Riley R."/>
            <person name="Grigoriev I.V."/>
            <person name="Zhou S."/>
            <person name="Raouche S."/>
            <person name="Rosso M.N."/>
        </authorList>
    </citation>
    <scope>NUCLEOTIDE SEQUENCE [LARGE SCALE GENOMIC DNA]</scope>
    <source>
        <strain evidence="3 4">BRFM 1820</strain>
    </source>
</reference>
<feature type="region of interest" description="Disordered" evidence="2">
    <location>
        <begin position="367"/>
        <end position="386"/>
    </location>
</feature>
<evidence type="ECO:0000256" key="1">
    <source>
        <dbReference type="SAM" id="Coils"/>
    </source>
</evidence>
<evidence type="ECO:0000313" key="4">
    <source>
        <dbReference type="Proteomes" id="UP000256964"/>
    </source>
</evidence>
<feature type="compositionally biased region" description="Low complexity" evidence="2">
    <location>
        <begin position="193"/>
        <end position="229"/>
    </location>
</feature>
<evidence type="ECO:0000256" key="2">
    <source>
        <dbReference type="SAM" id="MobiDB-lite"/>
    </source>
</evidence>
<dbReference type="OrthoDB" id="2757717at2759"/>